<dbReference type="InterPro" id="IPR011006">
    <property type="entry name" value="CheY-like_superfamily"/>
</dbReference>
<dbReference type="SMART" id="SM00448">
    <property type="entry name" value="REC"/>
    <property type="match status" value="1"/>
</dbReference>
<dbReference type="SUPFAM" id="SSF52172">
    <property type="entry name" value="CheY-like"/>
    <property type="match status" value="1"/>
</dbReference>
<dbReference type="SUPFAM" id="SSF55785">
    <property type="entry name" value="PYP-like sensor domain (PAS domain)"/>
    <property type="match status" value="2"/>
</dbReference>
<dbReference type="Gene3D" id="3.40.50.2300">
    <property type="match status" value="1"/>
</dbReference>
<dbReference type="EMBL" id="JAZBJZ010000001">
    <property type="protein sequence ID" value="MEE3715230.1"/>
    <property type="molecule type" value="Genomic_DNA"/>
</dbReference>
<name>A0AAW9PWD4_9CYAN</name>
<comment type="caution">
    <text evidence="6">The sequence shown here is derived from an EMBL/GenBank/DDBJ whole genome shotgun (WGS) entry which is preliminary data.</text>
</comment>
<evidence type="ECO:0000313" key="6">
    <source>
        <dbReference type="EMBL" id="MEE3715230.1"/>
    </source>
</evidence>
<evidence type="ECO:0000256" key="1">
    <source>
        <dbReference type="PROSITE-ProRule" id="PRU00169"/>
    </source>
</evidence>
<evidence type="ECO:0000259" key="5">
    <source>
        <dbReference type="PROSITE" id="PS50113"/>
    </source>
</evidence>
<dbReference type="PANTHER" id="PTHR44757">
    <property type="entry name" value="DIGUANYLATE CYCLASE DGCP"/>
    <property type="match status" value="1"/>
</dbReference>
<dbReference type="CDD" id="cd00130">
    <property type="entry name" value="PAS"/>
    <property type="match status" value="2"/>
</dbReference>
<dbReference type="InterPro" id="IPR001789">
    <property type="entry name" value="Sig_transdc_resp-reg_receiver"/>
</dbReference>
<protein>
    <submittedName>
        <fullName evidence="6">PAS domain S-box protein</fullName>
    </submittedName>
</protein>
<evidence type="ECO:0000259" key="3">
    <source>
        <dbReference type="PROSITE" id="PS50110"/>
    </source>
</evidence>
<dbReference type="InterPro" id="IPR000700">
    <property type="entry name" value="PAS-assoc_C"/>
</dbReference>
<feature type="domain" description="PAS" evidence="4">
    <location>
        <begin position="312"/>
        <end position="382"/>
    </location>
</feature>
<proteinExistence type="predicted"/>
<dbReference type="Pfam" id="PF13426">
    <property type="entry name" value="PAS_9"/>
    <property type="match status" value="1"/>
</dbReference>
<keyword evidence="1" id="KW-0597">Phosphoprotein</keyword>
<accession>A0AAW9PWD4</accession>
<dbReference type="PROSITE" id="PS50112">
    <property type="entry name" value="PAS"/>
    <property type="match status" value="2"/>
</dbReference>
<feature type="non-terminal residue" evidence="6">
    <location>
        <position position="468"/>
    </location>
</feature>
<keyword evidence="2" id="KW-0175">Coiled coil</keyword>
<dbReference type="AlphaFoldDB" id="A0AAW9PWD4"/>
<dbReference type="Pfam" id="PF00072">
    <property type="entry name" value="Response_reg"/>
    <property type="match status" value="1"/>
</dbReference>
<dbReference type="PROSITE" id="PS50113">
    <property type="entry name" value="PAC"/>
    <property type="match status" value="1"/>
</dbReference>
<dbReference type="CDD" id="cd00156">
    <property type="entry name" value="REC"/>
    <property type="match status" value="1"/>
</dbReference>
<dbReference type="Proteomes" id="UP001333818">
    <property type="component" value="Unassembled WGS sequence"/>
</dbReference>
<dbReference type="RefSeq" id="WP_330481653.1">
    <property type="nucleotide sequence ID" value="NZ_JAZBJZ010000001.1"/>
</dbReference>
<dbReference type="InterPro" id="IPR052155">
    <property type="entry name" value="Biofilm_reg_signaling"/>
</dbReference>
<evidence type="ECO:0000259" key="4">
    <source>
        <dbReference type="PROSITE" id="PS50112"/>
    </source>
</evidence>
<evidence type="ECO:0000256" key="2">
    <source>
        <dbReference type="SAM" id="Coils"/>
    </source>
</evidence>
<feature type="domain" description="PAC" evidence="5">
    <location>
        <begin position="211"/>
        <end position="261"/>
    </location>
</feature>
<dbReference type="InterPro" id="IPR035965">
    <property type="entry name" value="PAS-like_dom_sf"/>
</dbReference>
<feature type="domain" description="Response regulatory" evidence="3">
    <location>
        <begin position="14"/>
        <end position="128"/>
    </location>
</feature>
<gene>
    <name evidence="6" type="ORF">V2H45_00565</name>
</gene>
<dbReference type="NCBIfam" id="TIGR00229">
    <property type="entry name" value="sensory_box"/>
    <property type="match status" value="2"/>
</dbReference>
<feature type="domain" description="PAS" evidence="4">
    <location>
        <begin position="139"/>
        <end position="214"/>
    </location>
</feature>
<dbReference type="GO" id="GO:0000160">
    <property type="term" value="P:phosphorelay signal transduction system"/>
    <property type="evidence" value="ECO:0007669"/>
    <property type="project" value="InterPro"/>
</dbReference>
<sequence>MISPAAVLNSPPIKVLLVEDDQIDRLAFTRSAKQASWPYDYTIATSLTEAISILSTQTFEIAILDYNLGDGLSSALFPILQNRNCPFIISTGSGDEETAAKLMNEGAYDYLIKDPDRNYLKILPATVNKTLDRHRAEGQLLLLNHAMQSVKDCIYILNEQGQLQFVNNTLAKLSNLTPQEAIGQPIQILKQPDLEEWLYSSNACPDFESSVEGQIPMRRADGTVYLAFISESCIQEASNPIRVGVIRDITSLKQIELELRNARENLEQIVLERTDALRQENQERLQAEANLLQLNQTLEARVETRTQELQDRESQLRDLFDNATDLIQSVAPDGRILFVNRAWKETLGYSDADLEQLSIFQVIHPDDLMHCQIVMQSLFNGSPCLGIETRFLTKDRQEIIVEGNVNCQFKDGIPIATRGIFRDITQRKLAEASLAESEAFNRQLVEEFPIGLVDYGVKMSTVKLPEPF</sequence>
<dbReference type="InterPro" id="IPR013655">
    <property type="entry name" value="PAS_fold_3"/>
</dbReference>
<dbReference type="Gene3D" id="3.30.450.20">
    <property type="entry name" value="PAS domain"/>
    <property type="match status" value="2"/>
</dbReference>
<keyword evidence="7" id="KW-1185">Reference proteome</keyword>
<reference evidence="6" key="1">
    <citation type="submission" date="2024-01" db="EMBL/GenBank/DDBJ databases">
        <title>Bank of Algae and Cyanobacteria of the Azores (BACA) strain genomes.</title>
        <authorList>
            <person name="Luz R."/>
            <person name="Cordeiro R."/>
            <person name="Fonseca A."/>
            <person name="Goncalves V."/>
        </authorList>
    </citation>
    <scope>NUCLEOTIDE SEQUENCE</scope>
    <source>
        <strain evidence="6">BACA0141</strain>
    </source>
</reference>
<organism evidence="6 7">
    <name type="scientific">Tumidithrix elongata BACA0141</name>
    <dbReference type="NCBI Taxonomy" id="2716417"/>
    <lineage>
        <taxon>Bacteria</taxon>
        <taxon>Bacillati</taxon>
        <taxon>Cyanobacteriota</taxon>
        <taxon>Cyanophyceae</taxon>
        <taxon>Pseudanabaenales</taxon>
        <taxon>Pseudanabaenaceae</taxon>
        <taxon>Tumidithrix</taxon>
        <taxon>Tumidithrix elongata</taxon>
    </lineage>
</organism>
<dbReference type="InterPro" id="IPR000014">
    <property type="entry name" value="PAS"/>
</dbReference>
<evidence type="ECO:0000313" key="7">
    <source>
        <dbReference type="Proteomes" id="UP001333818"/>
    </source>
</evidence>
<dbReference type="SMART" id="SM00091">
    <property type="entry name" value="PAS"/>
    <property type="match status" value="2"/>
</dbReference>
<feature type="coiled-coil region" evidence="2">
    <location>
        <begin position="252"/>
        <end position="315"/>
    </location>
</feature>
<dbReference type="Pfam" id="PF08447">
    <property type="entry name" value="PAS_3"/>
    <property type="match status" value="1"/>
</dbReference>
<dbReference type="PROSITE" id="PS50110">
    <property type="entry name" value="RESPONSE_REGULATORY"/>
    <property type="match status" value="1"/>
</dbReference>
<feature type="modified residue" description="4-aspartylphosphate" evidence="1">
    <location>
        <position position="65"/>
    </location>
</feature>
<dbReference type="PANTHER" id="PTHR44757:SF2">
    <property type="entry name" value="BIOFILM ARCHITECTURE MAINTENANCE PROTEIN MBAA"/>
    <property type="match status" value="1"/>
</dbReference>